<comment type="caution">
    <text evidence="1">The sequence shown here is derived from an EMBL/GenBank/DDBJ whole genome shotgun (WGS) entry which is preliminary data.</text>
</comment>
<proteinExistence type="predicted"/>
<evidence type="ECO:0000313" key="1">
    <source>
        <dbReference type="EMBL" id="PQV58728.1"/>
    </source>
</evidence>
<reference evidence="1 2" key="1">
    <citation type="submission" date="2018-02" db="EMBL/GenBank/DDBJ databases">
        <title>Genomic Encyclopedia of Archaeal and Bacterial Type Strains, Phase II (KMG-II): from individual species to whole genera.</title>
        <authorList>
            <person name="Goeker M."/>
        </authorList>
    </citation>
    <scope>NUCLEOTIDE SEQUENCE [LARGE SCALE GENOMIC DNA]</scope>
    <source>
        <strain evidence="1 2">DSM 18921</strain>
    </source>
</reference>
<keyword evidence="2" id="KW-1185">Reference proteome</keyword>
<dbReference type="Proteomes" id="UP000238338">
    <property type="component" value="Unassembled WGS sequence"/>
</dbReference>
<evidence type="ECO:0000313" key="2">
    <source>
        <dbReference type="Proteomes" id="UP000238338"/>
    </source>
</evidence>
<accession>A0A2S8SDH4</accession>
<gene>
    <name evidence="1" type="ORF">LX70_00540</name>
</gene>
<dbReference type="EMBL" id="PVEP01000001">
    <property type="protein sequence ID" value="PQV58728.1"/>
    <property type="molecule type" value="Genomic_DNA"/>
</dbReference>
<sequence length="300" mass="32640">MFARDAQIVVHAGMHCTGADEFQTVLGLNRTALNAAGLDMAYPGRGGAEGGRFDCAFPEPRHQFRDICDHVAAIGGALADSYTGAGRYLISEHDLAGRMAGLLGGRFYPTARQRAEALRAALGRPVDRLVVVVKPYDTLFTAAWRRFALDRQMEPFAEYAPGMANFTGGWAEVVEAMQGGLEARHVTVLAERPSHEELFAHLLPGFRLPLLAKPAPAPEITESGIAMIQRHYRQGGRYVAGQRDRILAFHALQPQLPREAGFSGLHLSDLRGRFVADLDTIARMRGVEVVGNLLPAMAAE</sequence>
<dbReference type="AlphaFoldDB" id="A0A2S8SDH4"/>
<protein>
    <submittedName>
        <fullName evidence="1">Uncharacterized protein</fullName>
    </submittedName>
</protein>
<dbReference type="OrthoDB" id="7838426at2"/>
<dbReference type="RefSeq" id="WP_105512980.1">
    <property type="nucleotide sequence ID" value="NZ_PVEP01000001.1"/>
</dbReference>
<organism evidence="1 2">
    <name type="scientific">Albidovulum denitrificans</name>
    <dbReference type="NCBI Taxonomy" id="404881"/>
    <lineage>
        <taxon>Bacteria</taxon>
        <taxon>Pseudomonadati</taxon>
        <taxon>Pseudomonadota</taxon>
        <taxon>Alphaproteobacteria</taxon>
        <taxon>Rhodobacterales</taxon>
        <taxon>Paracoccaceae</taxon>
        <taxon>Albidovulum</taxon>
    </lineage>
</organism>
<name>A0A2S8SDH4_9RHOB</name>